<sequence>MDDRPRFALARRLRATAIPLLTLALSCAPARRVEEIAFWQFWPEEVVAPLLRQFEHEHPGLRVRMRQLAWENGLDSITTAVAAGDPPDLCELGSTWVPRLMTAGSLADWTRDVHDLQPRLRGWELCSMGGRHYGLPWVMGTRALFYNKMLFARAGLDSNRAPETWDELYDAAERIQKLGGGIHGYGVQTGEHEVLFKKFMPFAWGNGGRVLTDDLTRPDFDTARNRQALAFYLKLRAVGMLGRQDELDREFREGRLGFQVSGSWLFRSIPRDSPGLRYGVALIPRPDPERGTHASIAGGEVLVSFTGAKHRAASLALARFLVRPENALALAQASMSVPATVGADTSRYYRERPEQQVMIRQLETAVPTPNHPAWVEMEAVIEDEVDQALHDRKTAAQAVADAHKRLAGLAEKR</sequence>
<evidence type="ECO:0000313" key="5">
    <source>
        <dbReference type="Proteomes" id="UP000317716"/>
    </source>
</evidence>
<dbReference type="GO" id="GO:1901982">
    <property type="term" value="F:maltose binding"/>
    <property type="evidence" value="ECO:0007669"/>
    <property type="project" value="TreeGrafter"/>
</dbReference>
<dbReference type="GO" id="GO:0015768">
    <property type="term" value="P:maltose transport"/>
    <property type="evidence" value="ECO:0007669"/>
    <property type="project" value="TreeGrafter"/>
</dbReference>
<name>A0A538SL35_UNCEI</name>
<evidence type="ECO:0000256" key="1">
    <source>
        <dbReference type="ARBA" id="ARBA00008520"/>
    </source>
</evidence>
<dbReference type="PANTHER" id="PTHR30061">
    <property type="entry name" value="MALTOSE-BINDING PERIPLASMIC PROTEIN"/>
    <property type="match status" value="1"/>
</dbReference>
<accession>A0A538SL35</accession>
<evidence type="ECO:0000256" key="2">
    <source>
        <dbReference type="ARBA" id="ARBA00022448"/>
    </source>
</evidence>
<keyword evidence="3" id="KW-0732">Signal</keyword>
<dbReference type="AlphaFoldDB" id="A0A538SL35"/>
<dbReference type="GO" id="GO:0055052">
    <property type="term" value="C:ATP-binding cassette (ABC) transporter complex, substrate-binding subunit-containing"/>
    <property type="evidence" value="ECO:0007669"/>
    <property type="project" value="TreeGrafter"/>
</dbReference>
<dbReference type="Proteomes" id="UP000317716">
    <property type="component" value="Unassembled WGS sequence"/>
</dbReference>
<organism evidence="4 5">
    <name type="scientific">Eiseniibacteriota bacterium</name>
    <dbReference type="NCBI Taxonomy" id="2212470"/>
    <lineage>
        <taxon>Bacteria</taxon>
        <taxon>Candidatus Eiseniibacteriota</taxon>
    </lineage>
</organism>
<comment type="caution">
    <text evidence="4">The sequence shown here is derived from an EMBL/GenBank/DDBJ whole genome shotgun (WGS) entry which is preliminary data.</text>
</comment>
<dbReference type="Pfam" id="PF01547">
    <property type="entry name" value="SBP_bac_1"/>
    <property type="match status" value="1"/>
</dbReference>
<evidence type="ECO:0000256" key="3">
    <source>
        <dbReference type="ARBA" id="ARBA00022729"/>
    </source>
</evidence>
<dbReference type="EMBL" id="VBOS01000339">
    <property type="protein sequence ID" value="TMQ52080.1"/>
    <property type="molecule type" value="Genomic_DNA"/>
</dbReference>
<dbReference type="GO" id="GO:0042956">
    <property type="term" value="P:maltodextrin transmembrane transport"/>
    <property type="evidence" value="ECO:0007669"/>
    <property type="project" value="TreeGrafter"/>
</dbReference>
<gene>
    <name evidence="4" type="ORF">E6K72_09605</name>
</gene>
<keyword evidence="2" id="KW-0813">Transport</keyword>
<proteinExistence type="inferred from homology"/>
<dbReference type="PANTHER" id="PTHR30061:SF50">
    <property type="entry name" value="MALTOSE_MALTODEXTRIN-BINDING PERIPLASMIC PROTEIN"/>
    <property type="match status" value="1"/>
</dbReference>
<protein>
    <submittedName>
        <fullName evidence="4">Extracellular solute-binding protein</fullName>
    </submittedName>
</protein>
<dbReference type="SUPFAM" id="SSF53850">
    <property type="entry name" value="Periplasmic binding protein-like II"/>
    <property type="match status" value="1"/>
</dbReference>
<evidence type="ECO:0000313" key="4">
    <source>
        <dbReference type="EMBL" id="TMQ52080.1"/>
    </source>
</evidence>
<comment type="similarity">
    <text evidence="1">Belongs to the bacterial solute-binding protein 1 family.</text>
</comment>
<dbReference type="InterPro" id="IPR006059">
    <property type="entry name" value="SBP"/>
</dbReference>
<dbReference type="Gene3D" id="3.40.190.10">
    <property type="entry name" value="Periplasmic binding protein-like II"/>
    <property type="match status" value="2"/>
</dbReference>
<dbReference type="PROSITE" id="PS51257">
    <property type="entry name" value="PROKAR_LIPOPROTEIN"/>
    <property type="match status" value="1"/>
</dbReference>
<reference evidence="4 5" key="1">
    <citation type="journal article" date="2019" name="Nat. Microbiol.">
        <title>Mediterranean grassland soil C-N compound turnover is dependent on rainfall and depth, and is mediated by genomically divergent microorganisms.</title>
        <authorList>
            <person name="Diamond S."/>
            <person name="Andeer P.F."/>
            <person name="Li Z."/>
            <person name="Crits-Christoph A."/>
            <person name="Burstein D."/>
            <person name="Anantharaman K."/>
            <person name="Lane K.R."/>
            <person name="Thomas B.C."/>
            <person name="Pan C."/>
            <person name="Northen T.R."/>
            <person name="Banfield J.F."/>
        </authorList>
    </citation>
    <scope>NUCLEOTIDE SEQUENCE [LARGE SCALE GENOMIC DNA]</scope>
    <source>
        <strain evidence="4">WS_2</strain>
    </source>
</reference>